<feature type="transmembrane region" description="Helical" evidence="1">
    <location>
        <begin position="45"/>
        <end position="64"/>
    </location>
</feature>
<evidence type="ECO:0000256" key="1">
    <source>
        <dbReference type="SAM" id="Phobius"/>
    </source>
</evidence>
<reference evidence="2" key="2">
    <citation type="journal article" date="2022" name="Res Sq">
        <title>Comparative Genomics Reveals Insights into the Divergent Evolution of Astigmatic Mites and Household Pest Adaptations.</title>
        <authorList>
            <person name="Xiong Q."/>
            <person name="Wan A.T.-Y."/>
            <person name="Liu X.-Y."/>
            <person name="Fung C.S.-H."/>
            <person name="Xiao X."/>
            <person name="Malainual N."/>
            <person name="Hou J."/>
            <person name="Wang L."/>
            <person name="Wang M."/>
            <person name="Yang K."/>
            <person name="Cui Y."/>
            <person name="Leung E."/>
            <person name="Nong W."/>
            <person name="Shin S.-K."/>
            <person name="Au S."/>
            <person name="Jeong K.Y."/>
            <person name="Chew F.T."/>
            <person name="Hui J."/>
            <person name="Leung T.F."/>
            <person name="Tungtrongchitr A."/>
            <person name="Zhong N."/>
            <person name="Liu Z."/>
            <person name="Tsui S."/>
        </authorList>
    </citation>
    <scope>NUCLEOTIDE SEQUENCE</scope>
    <source>
        <strain evidence="2">Derf</strain>
        <tissue evidence="2">Whole organism</tissue>
    </source>
</reference>
<organism evidence="2 3">
    <name type="scientific">Dermatophagoides farinae</name>
    <name type="common">American house dust mite</name>
    <dbReference type="NCBI Taxonomy" id="6954"/>
    <lineage>
        <taxon>Eukaryota</taxon>
        <taxon>Metazoa</taxon>
        <taxon>Ecdysozoa</taxon>
        <taxon>Arthropoda</taxon>
        <taxon>Chelicerata</taxon>
        <taxon>Arachnida</taxon>
        <taxon>Acari</taxon>
        <taxon>Acariformes</taxon>
        <taxon>Sarcoptiformes</taxon>
        <taxon>Astigmata</taxon>
        <taxon>Psoroptidia</taxon>
        <taxon>Analgoidea</taxon>
        <taxon>Pyroglyphidae</taxon>
        <taxon>Dermatophagoidinae</taxon>
        <taxon>Dermatophagoides</taxon>
    </lineage>
</organism>
<evidence type="ECO:0000313" key="2">
    <source>
        <dbReference type="EMBL" id="KAH9529794.1"/>
    </source>
</evidence>
<reference evidence="2" key="1">
    <citation type="submission" date="2013-05" db="EMBL/GenBank/DDBJ databases">
        <authorList>
            <person name="Yim A.K.Y."/>
            <person name="Chan T.F."/>
            <person name="Ji K.M."/>
            <person name="Liu X.Y."/>
            <person name="Zhou J.W."/>
            <person name="Li R.Q."/>
            <person name="Yang K.Y."/>
            <person name="Li J."/>
            <person name="Li M."/>
            <person name="Law P.T.W."/>
            <person name="Wu Y.L."/>
            <person name="Cai Z.L."/>
            <person name="Qin H."/>
            <person name="Bao Y."/>
            <person name="Leung R.K.K."/>
            <person name="Ng P.K.S."/>
            <person name="Zou J."/>
            <person name="Zhong X.J."/>
            <person name="Ran P.X."/>
            <person name="Zhong N.S."/>
            <person name="Liu Z.G."/>
            <person name="Tsui S.K.W."/>
        </authorList>
    </citation>
    <scope>NUCLEOTIDE SEQUENCE</scope>
    <source>
        <strain evidence="2">Derf</strain>
        <tissue evidence="2">Whole organism</tissue>
    </source>
</reference>
<sequence>MKTMMTTDDDGDDDYFMYRRGAFNDKNIIFHKHDLMTLSTNQSPIIIIIIFDLMNIQILNVYYLKENAGDNIH</sequence>
<proteinExistence type="predicted"/>
<keyword evidence="1" id="KW-0812">Transmembrane</keyword>
<name>A0A922LBP3_DERFA</name>
<evidence type="ECO:0000313" key="3">
    <source>
        <dbReference type="Proteomes" id="UP000790347"/>
    </source>
</evidence>
<accession>A0A922LBP3</accession>
<gene>
    <name evidence="2" type="ORF">DERF_003657</name>
</gene>
<dbReference type="Proteomes" id="UP000790347">
    <property type="component" value="Unassembled WGS sequence"/>
</dbReference>
<dbReference type="EMBL" id="ASGP02000001">
    <property type="protein sequence ID" value="KAH9529794.1"/>
    <property type="molecule type" value="Genomic_DNA"/>
</dbReference>
<comment type="caution">
    <text evidence="2">The sequence shown here is derived from an EMBL/GenBank/DDBJ whole genome shotgun (WGS) entry which is preliminary data.</text>
</comment>
<protein>
    <submittedName>
        <fullName evidence="2">Uncharacterized protein</fullName>
    </submittedName>
</protein>
<dbReference type="AlphaFoldDB" id="A0A922LBP3"/>
<keyword evidence="3" id="KW-1185">Reference proteome</keyword>
<keyword evidence="1" id="KW-0472">Membrane</keyword>
<keyword evidence="1" id="KW-1133">Transmembrane helix</keyword>